<protein>
    <submittedName>
        <fullName evidence="1">Uncharacterized protein</fullName>
    </submittedName>
</protein>
<dbReference type="Proteomes" id="UP000183339">
    <property type="component" value="Unassembled WGS sequence"/>
</dbReference>
<reference evidence="1 2" key="1">
    <citation type="submission" date="2016-10" db="EMBL/GenBank/DDBJ databases">
        <authorList>
            <person name="de Groot N.N."/>
        </authorList>
    </citation>
    <scope>NUCLEOTIDE SEQUENCE [LARGE SCALE GENOMIC DNA]</scope>
    <source>
        <strain evidence="1 2">Nl7</strain>
    </source>
</reference>
<evidence type="ECO:0000313" key="1">
    <source>
        <dbReference type="EMBL" id="SET65234.1"/>
    </source>
</evidence>
<name>A0A1I0G3C3_9PROT</name>
<dbReference type="EMBL" id="FOHI01000011">
    <property type="protein sequence ID" value="SET65234.1"/>
    <property type="molecule type" value="Genomic_DNA"/>
</dbReference>
<gene>
    <name evidence="1" type="ORF">SAMN05216412_11167</name>
</gene>
<accession>A0A1I0G3C3</accession>
<organism evidence="1 2">
    <name type="scientific">Nitrosospira multiformis</name>
    <dbReference type="NCBI Taxonomy" id="1231"/>
    <lineage>
        <taxon>Bacteria</taxon>
        <taxon>Pseudomonadati</taxon>
        <taxon>Pseudomonadota</taxon>
        <taxon>Betaproteobacteria</taxon>
        <taxon>Nitrosomonadales</taxon>
        <taxon>Nitrosomonadaceae</taxon>
        <taxon>Nitrosospira</taxon>
    </lineage>
</organism>
<sequence length="110" mass="12470">MPPKHTWWGEQLGVPLRQLPQKPASVANLYIARYRQKGIRLSKLCSQSSRQSDCDCPLSLSITCTVKNSELSFLRHHSLFLDPLSRFSVTVGERQNFSMTDLVIRTPLVG</sequence>
<evidence type="ECO:0000313" key="2">
    <source>
        <dbReference type="Proteomes" id="UP000183339"/>
    </source>
</evidence>
<proteinExistence type="predicted"/>
<dbReference type="AlphaFoldDB" id="A0A1I0G3C3"/>